<evidence type="ECO:0008006" key="3">
    <source>
        <dbReference type="Google" id="ProtNLM"/>
    </source>
</evidence>
<comment type="caution">
    <text evidence="1">The sequence shown here is derived from an EMBL/GenBank/DDBJ whole genome shotgun (WGS) entry which is preliminary data.</text>
</comment>
<reference evidence="1" key="1">
    <citation type="submission" date="2021-03" db="EMBL/GenBank/DDBJ databases">
        <title>Bacillus suaedae sp. nov., isolated from Suaeda aralocaspica.</title>
        <authorList>
            <person name="Lei R.F.R."/>
        </authorList>
    </citation>
    <scope>NUCLEOTIDE SEQUENCE</scope>
    <source>
        <strain evidence="1">YZJH907-2</strain>
    </source>
</reference>
<dbReference type="GO" id="GO:0016810">
    <property type="term" value="F:hydrolase activity, acting on carbon-nitrogen (but not peptide) bonds"/>
    <property type="evidence" value="ECO:0007669"/>
    <property type="project" value="InterPro"/>
</dbReference>
<sequence>MAGTRMLNGRILLDDFILQTEQFEDFQDRQKELIQKGCTTLAVAPKVQYECEIDSEYKRTIHKLASSTLDFVIGLTIPATMLRSEVLRKCQLLKIPFLRVMIDHENELECFHWTHLSNTLLSYPLTIIPIFKAASKKIEESWRTFCCHYGIHTSAEIIHEQIWNKALLQKTGLYPQKGALIGGSDADYLLFAEASKETTSSIGKVATEAHIVYHKKEPDVVVLKGEIVKVYDSILLKPGFGKKIQVIRPGRFLSLIDIESNDQQQVNYV</sequence>
<gene>
    <name evidence="1" type="ORF">J7W16_05600</name>
</gene>
<proteinExistence type="predicted"/>
<dbReference type="Proteomes" id="UP000678228">
    <property type="component" value="Unassembled WGS sequence"/>
</dbReference>
<dbReference type="AlphaFoldDB" id="A0A940WUB6"/>
<dbReference type="RefSeq" id="WP_210596292.1">
    <property type="nucleotide sequence ID" value="NZ_JAGKSQ010000002.1"/>
</dbReference>
<dbReference type="InterPro" id="IPR011059">
    <property type="entry name" value="Metal-dep_hydrolase_composite"/>
</dbReference>
<organism evidence="1 2">
    <name type="scientific">Halalkalibacter suaedae</name>
    <dbReference type="NCBI Taxonomy" id="2822140"/>
    <lineage>
        <taxon>Bacteria</taxon>
        <taxon>Bacillati</taxon>
        <taxon>Bacillota</taxon>
        <taxon>Bacilli</taxon>
        <taxon>Bacillales</taxon>
        <taxon>Bacillaceae</taxon>
        <taxon>Halalkalibacter</taxon>
    </lineage>
</organism>
<dbReference type="Gene3D" id="2.30.40.10">
    <property type="entry name" value="Urease, subunit C, domain 1"/>
    <property type="match status" value="1"/>
</dbReference>
<evidence type="ECO:0000313" key="1">
    <source>
        <dbReference type="EMBL" id="MBP3950602.1"/>
    </source>
</evidence>
<accession>A0A940WUB6</accession>
<keyword evidence="2" id="KW-1185">Reference proteome</keyword>
<dbReference type="EMBL" id="JAGKSQ010000002">
    <property type="protein sequence ID" value="MBP3950602.1"/>
    <property type="molecule type" value="Genomic_DNA"/>
</dbReference>
<evidence type="ECO:0000313" key="2">
    <source>
        <dbReference type="Proteomes" id="UP000678228"/>
    </source>
</evidence>
<name>A0A940WUB6_9BACI</name>
<dbReference type="Gene3D" id="3.20.20.140">
    <property type="entry name" value="Metal-dependent hydrolases"/>
    <property type="match status" value="1"/>
</dbReference>
<protein>
    <recommendedName>
        <fullName evidence="3">Amidohydrolase-related domain-containing protein</fullName>
    </recommendedName>
</protein>